<dbReference type="SUPFAM" id="SSF55729">
    <property type="entry name" value="Acyl-CoA N-acyltransferases (Nat)"/>
    <property type="match status" value="1"/>
</dbReference>
<proteinExistence type="predicted"/>
<dbReference type="AlphaFoldDB" id="A0A067TLC9"/>
<dbReference type="Gene3D" id="3.40.630.30">
    <property type="match status" value="1"/>
</dbReference>
<organism evidence="1 2">
    <name type="scientific">Galerina marginata (strain CBS 339.88)</name>
    <dbReference type="NCBI Taxonomy" id="685588"/>
    <lineage>
        <taxon>Eukaryota</taxon>
        <taxon>Fungi</taxon>
        <taxon>Dikarya</taxon>
        <taxon>Basidiomycota</taxon>
        <taxon>Agaricomycotina</taxon>
        <taxon>Agaricomycetes</taxon>
        <taxon>Agaricomycetidae</taxon>
        <taxon>Agaricales</taxon>
        <taxon>Agaricineae</taxon>
        <taxon>Strophariaceae</taxon>
        <taxon>Galerina</taxon>
    </lineage>
</organism>
<protein>
    <recommendedName>
        <fullName evidence="3">N-acetyltransferase domain-containing protein</fullName>
    </recommendedName>
</protein>
<reference evidence="2" key="1">
    <citation type="journal article" date="2014" name="Proc. Natl. Acad. Sci. U.S.A.">
        <title>Extensive sampling of basidiomycete genomes demonstrates inadequacy of the white-rot/brown-rot paradigm for wood decay fungi.</title>
        <authorList>
            <person name="Riley R."/>
            <person name="Salamov A.A."/>
            <person name="Brown D.W."/>
            <person name="Nagy L.G."/>
            <person name="Floudas D."/>
            <person name="Held B.W."/>
            <person name="Levasseur A."/>
            <person name="Lombard V."/>
            <person name="Morin E."/>
            <person name="Otillar R."/>
            <person name="Lindquist E.A."/>
            <person name="Sun H."/>
            <person name="LaButti K.M."/>
            <person name="Schmutz J."/>
            <person name="Jabbour D."/>
            <person name="Luo H."/>
            <person name="Baker S.E."/>
            <person name="Pisabarro A.G."/>
            <person name="Walton J.D."/>
            <person name="Blanchette R.A."/>
            <person name="Henrissat B."/>
            <person name="Martin F."/>
            <person name="Cullen D."/>
            <person name="Hibbett D.S."/>
            <person name="Grigoriev I.V."/>
        </authorList>
    </citation>
    <scope>NUCLEOTIDE SEQUENCE [LARGE SCALE GENOMIC DNA]</scope>
    <source>
        <strain evidence="2">CBS 339.88</strain>
    </source>
</reference>
<accession>A0A067TLC9</accession>
<evidence type="ECO:0000313" key="2">
    <source>
        <dbReference type="Proteomes" id="UP000027222"/>
    </source>
</evidence>
<dbReference type="PANTHER" id="PTHR42791:SF1">
    <property type="entry name" value="N-ACETYLTRANSFERASE DOMAIN-CONTAINING PROTEIN"/>
    <property type="match status" value="1"/>
</dbReference>
<dbReference type="HOGENOM" id="CLU_074876_1_0_1"/>
<dbReference type="EMBL" id="KL142368">
    <property type="protein sequence ID" value="KDR83931.1"/>
    <property type="molecule type" value="Genomic_DNA"/>
</dbReference>
<sequence>MHGFNEETPLLLLDELVVPLRHSDVWKAARTWVEAFENDPQMRYLRSNRRQTAWMKFIDRIAMACIMTVFIRRKVALTVHSGAAIVIGSPGLGEPTPKTQIDRVLDTIVGGLASVVSRKFFSAEQSKRNKELEEKTQVAIKTALEKNGRKLSEMLSVMILATEPASQKRGYGGELLDAITSLADVTGQVSWLLSSNSQNTQFYRLHGFEIAGEAVVGDQNPTWHEAPVVVRIMAREPRRRR</sequence>
<dbReference type="OrthoDB" id="2744543at2759"/>
<gene>
    <name evidence="1" type="ORF">GALMADRAFT_150974</name>
</gene>
<keyword evidence="2" id="KW-1185">Reference proteome</keyword>
<dbReference type="InterPro" id="IPR016181">
    <property type="entry name" value="Acyl_CoA_acyltransferase"/>
</dbReference>
<name>A0A067TLC9_GALM3</name>
<dbReference type="InterPro" id="IPR052523">
    <property type="entry name" value="Trichothecene_AcTrans"/>
</dbReference>
<dbReference type="PANTHER" id="PTHR42791">
    <property type="entry name" value="GNAT FAMILY ACETYLTRANSFERASE"/>
    <property type="match status" value="1"/>
</dbReference>
<dbReference type="Proteomes" id="UP000027222">
    <property type="component" value="Unassembled WGS sequence"/>
</dbReference>
<evidence type="ECO:0000313" key="1">
    <source>
        <dbReference type="EMBL" id="KDR83931.1"/>
    </source>
</evidence>
<evidence type="ECO:0008006" key="3">
    <source>
        <dbReference type="Google" id="ProtNLM"/>
    </source>
</evidence>
<dbReference type="STRING" id="685588.A0A067TLC9"/>